<evidence type="ECO:0000313" key="4">
    <source>
        <dbReference type="EMBL" id="KAF4444278.1"/>
    </source>
</evidence>
<keyword evidence="2" id="KW-0539">Nucleus</keyword>
<dbReference type="EMBL" id="JAADJG010000555">
    <property type="protein sequence ID" value="KAF4444278.1"/>
    <property type="molecule type" value="Genomic_DNA"/>
</dbReference>
<evidence type="ECO:0000256" key="2">
    <source>
        <dbReference type="ARBA" id="ARBA00023242"/>
    </source>
</evidence>
<comment type="caution">
    <text evidence="4">The sequence shown here is derived from an EMBL/GenBank/DDBJ whole genome shotgun (WGS) entry which is preliminary data.</text>
</comment>
<dbReference type="AlphaFoldDB" id="A0A8H4K7K2"/>
<sequence length="766" mass="85069">MAGRIAALERSLANATIQKDLGINSTGSNNTPEAQSLNGFLVQQGSSDQYFNEILVARVIGQEKDIETELSTSSDTQTIDSSSAFDTRGILSCPSHNQSAPMFHPEKAVAIDLWNVYLSKVEICIGLKITHVPTDEIRVYSTISDPLHAKVDDLAFCYSIYFAATVASDSQTAQLHRYKSGLEQAFAQGDFLNSPTLTGLRALAIYLSAIRVHNRGKAVWILNGLATRIAESLGLHRDGAKLGLSCFDSELRRRLWWHLITRDSRAGEDYGLDDPSLLISTSDVKLPVNIDDTDIYPEAKELPPEKAGWTGMTFSLVNINLAQAMEKLKTVSTGPNPSEKERKQIIQELRTRIHNRLEKCNPVTPHQRLTVHCSEFLLQKLDFFTRQQWLLLRHGHSSDMIETEETLLIALNILEARVFGEDPFLAQFSWAKKAHPQYHVTLYILWYLCFQPESPHAERAWRAIDRIYAQEMSAGGGGVKPIVITALKAKAEGLRKNLGFSGQSGMEETDVQALDHPLRFFEGLNFDEQVFDGANRGIGYAIVQAIGTRLPSSNIILACRTKDAAEEAIKSLHAGGITAQLDYVELDIESDASIEAAVASLERDYGRLDEQQASDNLSDIRSASNSCFNNLITSNAIMTHAFSKLLKKSSWPRVIMISSTRGSMSKTVNKELPPVANIDYCVSKAGLNMLTLHLQATENNSDSEPKVTFWTVNPGHCATAFNGYRGKKDPLEGAEVIMKLLESKKEEIEPGTFWQYENGSFDQIPW</sequence>
<dbReference type="PANTHER" id="PTHR31001">
    <property type="entry name" value="UNCHARACTERIZED TRANSCRIPTIONAL REGULATORY PROTEIN"/>
    <property type="match status" value="1"/>
</dbReference>
<dbReference type="Gene3D" id="3.40.50.720">
    <property type="entry name" value="NAD(P)-binding Rossmann-like Domain"/>
    <property type="match status" value="2"/>
</dbReference>
<proteinExistence type="predicted"/>
<dbReference type="SUPFAM" id="SSF51735">
    <property type="entry name" value="NAD(P)-binding Rossmann-fold domains"/>
    <property type="match status" value="1"/>
</dbReference>
<dbReference type="GO" id="GO:0008270">
    <property type="term" value="F:zinc ion binding"/>
    <property type="evidence" value="ECO:0007669"/>
    <property type="project" value="InterPro"/>
</dbReference>
<dbReference type="PANTHER" id="PTHR31001:SF57">
    <property type="entry name" value="ZN(II)2CYS6 TRANSCRIPTION FACTOR (EUROFUNG)"/>
    <property type="match status" value="1"/>
</dbReference>
<evidence type="ECO:0000259" key="3">
    <source>
        <dbReference type="SMART" id="SM00906"/>
    </source>
</evidence>
<comment type="subcellular location">
    <subcellularLocation>
        <location evidence="1">Nucleus</location>
    </subcellularLocation>
</comment>
<dbReference type="InterPro" id="IPR002347">
    <property type="entry name" value="SDR_fam"/>
</dbReference>
<dbReference type="InterPro" id="IPR007219">
    <property type="entry name" value="XnlR_reg_dom"/>
</dbReference>
<feature type="domain" description="Xylanolytic transcriptional activator regulatory" evidence="3">
    <location>
        <begin position="219"/>
        <end position="293"/>
    </location>
</feature>
<evidence type="ECO:0000313" key="5">
    <source>
        <dbReference type="Proteomes" id="UP000605986"/>
    </source>
</evidence>
<organism evidence="4 5">
    <name type="scientific">Fusarium austroafricanum</name>
    <dbReference type="NCBI Taxonomy" id="2364996"/>
    <lineage>
        <taxon>Eukaryota</taxon>
        <taxon>Fungi</taxon>
        <taxon>Dikarya</taxon>
        <taxon>Ascomycota</taxon>
        <taxon>Pezizomycotina</taxon>
        <taxon>Sordariomycetes</taxon>
        <taxon>Hypocreomycetidae</taxon>
        <taxon>Hypocreales</taxon>
        <taxon>Nectriaceae</taxon>
        <taxon>Fusarium</taxon>
        <taxon>Fusarium concolor species complex</taxon>
    </lineage>
</organism>
<accession>A0A8H4K7K2</accession>
<dbReference type="OrthoDB" id="424974at2759"/>
<dbReference type="GO" id="GO:0003677">
    <property type="term" value="F:DNA binding"/>
    <property type="evidence" value="ECO:0007669"/>
    <property type="project" value="InterPro"/>
</dbReference>
<name>A0A8H4K7K2_9HYPO</name>
<keyword evidence="5" id="KW-1185">Reference proteome</keyword>
<dbReference type="Pfam" id="PF04082">
    <property type="entry name" value="Fungal_trans"/>
    <property type="match status" value="1"/>
</dbReference>
<dbReference type="GO" id="GO:0005634">
    <property type="term" value="C:nucleus"/>
    <property type="evidence" value="ECO:0007669"/>
    <property type="project" value="UniProtKB-SubCell"/>
</dbReference>
<reference evidence="4" key="1">
    <citation type="submission" date="2020-01" db="EMBL/GenBank/DDBJ databases">
        <title>Identification and distribution of gene clusters putatively required for synthesis of sphingolipid metabolism inhibitors in phylogenetically diverse species of the filamentous fungus Fusarium.</title>
        <authorList>
            <person name="Kim H.-S."/>
            <person name="Busman M."/>
            <person name="Brown D.W."/>
            <person name="Divon H."/>
            <person name="Uhlig S."/>
            <person name="Proctor R.H."/>
        </authorList>
    </citation>
    <scope>NUCLEOTIDE SEQUENCE</scope>
    <source>
        <strain evidence="4">NRRL 53441</strain>
    </source>
</reference>
<dbReference type="InterPro" id="IPR036291">
    <property type="entry name" value="NAD(P)-bd_dom_sf"/>
</dbReference>
<dbReference type="SMART" id="SM00906">
    <property type="entry name" value="Fungal_trans"/>
    <property type="match status" value="1"/>
</dbReference>
<dbReference type="CDD" id="cd12148">
    <property type="entry name" value="fungal_TF_MHR"/>
    <property type="match status" value="1"/>
</dbReference>
<dbReference type="GO" id="GO:0006351">
    <property type="term" value="P:DNA-templated transcription"/>
    <property type="evidence" value="ECO:0007669"/>
    <property type="project" value="InterPro"/>
</dbReference>
<protein>
    <recommendedName>
        <fullName evidence="3">Xylanolytic transcriptional activator regulatory domain-containing protein</fullName>
    </recommendedName>
</protein>
<gene>
    <name evidence="4" type="ORF">F53441_11186</name>
</gene>
<dbReference type="Proteomes" id="UP000605986">
    <property type="component" value="Unassembled WGS sequence"/>
</dbReference>
<dbReference type="InterPro" id="IPR050613">
    <property type="entry name" value="Sec_Metabolite_Reg"/>
</dbReference>
<dbReference type="Pfam" id="PF00106">
    <property type="entry name" value="adh_short"/>
    <property type="match status" value="1"/>
</dbReference>
<evidence type="ECO:0000256" key="1">
    <source>
        <dbReference type="ARBA" id="ARBA00004123"/>
    </source>
</evidence>